<proteinExistence type="predicted"/>
<dbReference type="Proteomes" id="UP000182654">
    <property type="component" value="Chromosome I"/>
</dbReference>
<name>A0ABY0S7Y7_9PSED</name>
<reference evidence="1 2" key="1">
    <citation type="submission" date="2016-10" db="EMBL/GenBank/DDBJ databases">
        <authorList>
            <person name="Varghese N."/>
            <person name="Submissions S."/>
        </authorList>
    </citation>
    <scope>NUCLEOTIDE SEQUENCE [LARGE SCALE GENOMIC DNA]</scope>
    <source>
        <strain evidence="1 2">BS2774</strain>
    </source>
</reference>
<keyword evidence="2" id="KW-1185">Reference proteome</keyword>
<accession>A0ABY0S7Y7</accession>
<dbReference type="EMBL" id="LT629708">
    <property type="protein sequence ID" value="SDO89825.1"/>
    <property type="molecule type" value="Genomic_DNA"/>
</dbReference>
<sequence>MGKRRVFLSLGADSRQDYVTGGVTFPAQCNGQPHKRNEYFTENGKFSYAKAF</sequence>
<protein>
    <submittedName>
        <fullName evidence="1">Uncharacterized protein</fullName>
    </submittedName>
</protein>
<evidence type="ECO:0000313" key="2">
    <source>
        <dbReference type="Proteomes" id="UP000182654"/>
    </source>
</evidence>
<organism evidence="1 2">
    <name type="scientific">Pseudomonas extremorientalis</name>
    <dbReference type="NCBI Taxonomy" id="169669"/>
    <lineage>
        <taxon>Bacteria</taxon>
        <taxon>Pseudomonadati</taxon>
        <taxon>Pseudomonadota</taxon>
        <taxon>Gammaproteobacteria</taxon>
        <taxon>Pseudomonadales</taxon>
        <taxon>Pseudomonadaceae</taxon>
        <taxon>Pseudomonas</taxon>
    </lineage>
</organism>
<gene>
    <name evidence="1" type="ORF">SAMN04490184_1749</name>
</gene>
<evidence type="ECO:0000313" key="1">
    <source>
        <dbReference type="EMBL" id="SDO89825.1"/>
    </source>
</evidence>